<accession>A0ABU2XNC7</accession>
<dbReference type="InterPro" id="IPR005152">
    <property type="entry name" value="Lipase_secreted"/>
</dbReference>
<evidence type="ECO:0000313" key="4">
    <source>
        <dbReference type="Proteomes" id="UP001180754"/>
    </source>
</evidence>
<gene>
    <name evidence="3" type="ORF">RND15_30365</name>
</gene>
<dbReference type="RefSeq" id="WP_311727481.1">
    <property type="nucleotide sequence ID" value="NZ_JAVRFD010000017.1"/>
</dbReference>
<sequence>MRNATRRTRTGARAGTRVAALCAALLLAGSAAPAVAAAPGAPRGTTATGAAADAASRSGRGTLVSADFLYSLEKPEDVTAWLTSAEFDAGTVRYGVDAYRLVYRTVDPHGRPTTASGLLVLPRGGGSRLRPVSFTHGTGSHKTNSPSMQTGGFLPAPPITYASAGYAGIAPDYLGMGVGPGPHPWMDVPSETTASLDMLRAARAFVTGTGRTLDQEVAVTGFSQGASAALGLARALQSGEDGWFRLSALAPVSGAYDFGGAELPALLAGELEPKSSVLYAAYTLVAFNRLHHLYDSPAEVFQAPYADTVEALFDGAHTGRQLMEGTPATLDKLLTAHGRDLLAHPTGPMAAALRTTDDVCDWAPRVPTRLYMASGDEQATIANTAHCRTALARHGVAAPVVDLGAVDYNGSRHLGSNVRGTAAIVRWLDELR</sequence>
<dbReference type="Gene3D" id="3.40.50.1820">
    <property type="entry name" value="alpha/beta hydrolase"/>
    <property type="match status" value="1"/>
</dbReference>
<dbReference type="PANTHER" id="PTHR34853:SF1">
    <property type="entry name" value="LIPASE 5"/>
    <property type="match status" value="1"/>
</dbReference>
<evidence type="ECO:0000256" key="1">
    <source>
        <dbReference type="SAM" id="MobiDB-lite"/>
    </source>
</evidence>
<dbReference type="PANTHER" id="PTHR34853">
    <property type="match status" value="1"/>
</dbReference>
<evidence type="ECO:0000313" key="3">
    <source>
        <dbReference type="EMBL" id="MDT0546975.1"/>
    </source>
</evidence>
<dbReference type="InterPro" id="IPR029058">
    <property type="entry name" value="AB_hydrolase_fold"/>
</dbReference>
<feature type="chain" id="PRO_5047375894" evidence="2">
    <location>
        <begin position="37"/>
        <end position="432"/>
    </location>
</feature>
<protein>
    <submittedName>
        <fullName evidence="3">Lipase</fullName>
    </submittedName>
</protein>
<dbReference type="SUPFAM" id="SSF53474">
    <property type="entry name" value="alpha/beta-Hydrolases"/>
    <property type="match status" value="1"/>
</dbReference>
<feature type="region of interest" description="Disordered" evidence="1">
    <location>
        <begin position="37"/>
        <end position="56"/>
    </location>
</feature>
<dbReference type="EMBL" id="JAVRFD010000017">
    <property type="protein sequence ID" value="MDT0546975.1"/>
    <property type="molecule type" value="Genomic_DNA"/>
</dbReference>
<feature type="signal peptide" evidence="2">
    <location>
        <begin position="1"/>
        <end position="36"/>
    </location>
</feature>
<dbReference type="Gene3D" id="1.10.260.160">
    <property type="match status" value="1"/>
</dbReference>
<reference evidence="3" key="1">
    <citation type="submission" date="2024-05" db="EMBL/GenBank/DDBJ databases">
        <title>30 novel species of actinomycetes from the DSMZ collection.</title>
        <authorList>
            <person name="Nouioui I."/>
        </authorList>
    </citation>
    <scope>NUCLEOTIDE SEQUENCE</scope>
    <source>
        <strain evidence="3">DSM 41529</strain>
    </source>
</reference>
<keyword evidence="2" id="KW-0732">Signal</keyword>
<keyword evidence="4" id="KW-1185">Reference proteome</keyword>
<name>A0ABU2XNC7_9ACTN</name>
<dbReference type="PIRSF" id="PIRSF029171">
    <property type="entry name" value="Esterase_LipA"/>
    <property type="match status" value="1"/>
</dbReference>
<evidence type="ECO:0000256" key="2">
    <source>
        <dbReference type="SAM" id="SignalP"/>
    </source>
</evidence>
<comment type="caution">
    <text evidence="3">The sequence shown here is derived from an EMBL/GenBank/DDBJ whole genome shotgun (WGS) entry which is preliminary data.</text>
</comment>
<dbReference type="Proteomes" id="UP001180754">
    <property type="component" value="Unassembled WGS sequence"/>
</dbReference>
<proteinExistence type="predicted"/>
<organism evidence="3 4">
    <name type="scientific">Streptomyces lonegramiae</name>
    <dbReference type="NCBI Taxonomy" id="3075524"/>
    <lineage>
        <taxon>Bacteria</taxon>
        <taxon>Bacillati</taxon>
        <taxon>Actinomycetota</taxon>
        <taxon>Actinomycetes</taxon>
        <taxon>Kitasatosporales</taxon>
        <taxon>Streptomycetaceae</taxon>
        <taxon>Streptomyces</taxon>
    </lineage>
</organism>